<reference evidence="2 3" key="1">
    <citation type="journal article" date="2016" name="Sci. Rep.">
        <title>The Dendrobium catenatum Lindl. genome sequence provides insights into polysaccharide synthase, floral development and adaptive evolution.</title>
        <authorList>
            <person name="Zhang G.Q."/>
            <person name="Xu Q."/>
            <person name="Bian C."/>
            <person name="Tsai W.C."/>
            <person name="Yeh C.M."/>
            <person name="Liu K.W."/>
            <person name="Yoshida K."/>
            <person name="Zhang L.S."/>
            <person name="Chang S.B."/>
            <person name="Chen F."/>
            <person name="Shi Y."/>
            <person name="Su Y.Y."/>
            <person name="Zhang Y.Q."/>
            <person name="Chen L.J."/>
            <person name="Yin Y."/>
            <person name="Lin M."/>
            <person name="Huang H."/>
            <person name="Deng H."/>
            <person name="Wang Z.W."/>
            <person name="Zhu S.L."/>
            <person name="Zhao X."/>
            <person name="Deng C."/>
            <person name="Niu S.C."/>
            <person name="Huang J."/>
            <person name="Wang M."/>
            <person name="Liu G.H."/>
            <person name="Yang H.J."/>
            <person name="Xiao X.J."/>
            <person name="Hsiao Y.Y."/>
            <person name="Wu W.L."/>
            <person name="Chen Y.Y."/>
            <person name="Mitsuda N."/>
            <person name="Ohme-Takagi M."/>
            <person name="Luo Y.B."/>
            <person name="Van de Peer Y."/>
            <person name="Liu Z.J."/>
        </authorList>
    </citation>
    <scope>NUCLEOTIDE SEQUENCE [LARGE SCALE GENOMIC DNA]</scope>
    <source>
        <tissue evidence="2">The whole plant</tissue>
    </source>
</reference>
<evidence type="ECO:0000313" key="3">
    <source>
        <dbReference type="Proteomes" id="UP000233837"/>
    </source>
</evidence>
<feature type="region of interest" description="Disordered" evidence="1">
    <location>
        <begin position="1"/>
        <end position="57"/>
    </location>
</feature>
<reference evidence="2 3" key="2">
    <citation type="journal article" date="2017" name="Nature">
        <title>The Apostasia genome and the evolution of orchids.</title>
        <authorList>
            <person name="Zhang G.Q."/>
            <person name="Liu K.W."/>
            <person name="Li Z."/>
            <person name="Lohaus R."/>
            <person name="Hsiao Y.Y."/>
            <person name="Niu S.C."/>
            <person name="Wang J.Y."/>
            <person name="Lin Y.C."/>
            <person name="Xu Q."/>
            <person name="Chen L.J."/>
            <person name="Yoshida K."/>
            <person name="Fujiwara S."/>
            <person name="Wang Z.W."/>
            <person name="Zhang Y.Q."/>
            <person name="Mitsuda N."/>
            <person name="Wang M."/>
            <person name="Liu G.H."/>
            <person name="Pecoraro L."/>
            <person name="Huang H.X."/>
            <person name="Xiao X.J."/>
            <person name="Lin M."/>
            <person name="Wu X.Y."/>
            <person name="Wu W.L."/>
            <person name="Chen Y.Y."/>
            <person name="Chang S.B."/>
            <person name="Sakamoto S."/>
            <person name="Ohme-Takagi M."/>
            <person name="Yagi M."/>
            <person name="Zeng S.J."/>
            <person name="Shen C.Y."/>
            <person name="Yeh C.M."/>
            <person name="Luo Y.B."/>
            <person name="Tsai W.C."/>
            <person name="Van de Peer Y."/>
            <person name="Liu Z.J."/>
        </authorList>
    </citation>
    <scope>NUCLEOTIDE SEQUENCE [LARGE SCALE GENOMIC DNA]</scope>
    <source>
        <tissue evidence="2">The whole plant</tissue>
    </source>
</reference>
<dbReference type="EMBL" id="KZ502859">
    <property type="protein sequence ID" value="PKU71826.1"/>
    <property type="molecule type" value="Genomic_DNA"/>
</dbReference>
<feature type="compositionally biased region" description="Low complexity" evidence="1">
    <location>
        <begin position="39"/>
        <end position="49"/>
    </location>
</feature>
<organism evidence="2 3">
    <name type="scientific">Dendrobium catenatum</name>
    <dbReference type="NCBI Taxonomy" id="906689"/>
    <lineage>
        <taxon>Eukaryota</taxon>
        <taxon>Viridiplantae</taxon>
        <taxon>Streptophyta</taxon>
        <taxon>Embryophyta</taxon>
        <taxon>Tracheophyta</taxon>
        <taxon>Spermatophyta</taxon>
        <taxon>Magnoliopsida</taxon>
        <taxon>Liliopsida</taxon>
        <taxon>Asparagales</taxon>
        <taxon>Orchidaceae</taxon>
        <taxon>Epidendroideae</taxon>
        <taxon>Malaxideae</taxon>
        <taxon>Dendrobiinae</taxon>
        <taxon>Dendrobium</taxon>
    </lineage>
</organism>
<keyword evidence="3" id="KW-1185">Reference proteome</keyword>
<name>A0A2I0W833_9ASPA</name>
<sequence length="57" mass="6165">MDHPEVKKPPNPHMEATKHKSLSPRLPTSQVSEGKLGASSSLSTKPSKSTLKDKART</sequence>
<dbReference type="Proteomes" id="UP000233837">
    <property type="component" value="Unassembled WGS sequence"/>
</dbReference>
<proteinExistence type="predicted"/>
<evidence type="ECO:0000256" key="1">
    <source>
        <dbReference type="SAM" id="MobiDB-lite"/>
    </source>
</evidence>
<evidence type="ECO:0000313" key="2">
    <source>
        <dbReference type="EMBL" id="PKU71826.1"/>
    </source>
</evidence>
<gene>
    <name evidence="2" type="ORF">MA16_Dca008355</name>
</gene>
<accession>A0A2I0W833</accession>
<dbReference type="AlphaFoldDB" id="A0A2I0W833"/>
<protein>
    <submittedName>
        <fullName evidence="2">Uncharacterized protein</fullName>
    </submittedName>
</protein>